<evidence type="ECO:0000259" key="1">
    <source>
        <dbReference type="Pfam" id="PF09593"/>
    </source>
</evidence>
<dbReference type="EMBL" id="KY001646">
    <property type="protein sequence ID" value="APW35719.1"/>
    <property type="molecule type" value="Genomic_DNA"/>
</dbReference>
<dbReference type="InterPro" id="IPR018583">
    <property type="entry name" value="CLCuD_DNA-betaC1"/>
</dbReference>
<dbReference type="OrthoDB" id="17520at10239"/>
<dbReference type="RefSeq" id="YP_009344827.1">
    <property type="nucleotide sequence ID" value="NC_033618.1"/>
</dbReference>
<gene>
    <name evidence="2" type="primary">betaC1</name>
</gene>
<feature type="domain" description="Cotton leaf-curl disease DNA-betaC1" evidence="1">
    <location>
        <begin position="2"/>
        <end position="117"/>
    </location>
</feature>
<dbReference type="EMBL" id="KY001649">
    <property type="protein sequence ID" value="APW35722.1"/>
    <property type="molecule type" value="Genomic_DNA"/>
</dbReference>
<accession>A0A1P8JPQ3</accession>
<dbReference type="EMBL" id="KY001648">
    <property type="protein sequence ID" value="APW35721.1"/>
    <property type="molecule type" value="Genomic_DNA"/>
</dbReference>
<reference evidence="2" key="1">
    <citation type="journal article" date="2016" name="Virus Genes">
        <title>Molecular characterization of a distinct monopartite begomovirus associated with betasatellites and alphasatellites infecting Pisum sativum in Nepal.</title>
        <authorList>
            <person name="Shahid M.S."/>
            <person name="Pudashini B.J."/>
            <person name="Khatri-Chhetri G.B."/>
            <person name="Briddon R.W."/>
            <person name="Natsuaki K.T."/>
        </authorList>
    </citation>
    <scope>NUCLEOTIDE SEQUENCE</scope>
</reference>
<evidence type="ECO:0000313" key="2">
    <source>
        <dbReference type="EMBL" id="APW35721.1"/>
    </source>
</evidence>
<dbReference type="KEGG" id="vg:30915024"/>
<protein>
    <submittedName>
        <fullName evidence="2">BetaC1</fullName>
    </submittedName>
</protein>
<sequence>MTIEYRNNKGLGFIIDVRRQGAKFVMVKIRFSSTRSPALIKRRINIPYGHDGIIIPFDFNGLETGIRDMIETLFKDTAMEEFRVEEMIEMIDLLMMQDANVENINLDVEYDVTNNTSA</sequence>
<dbReference type="Proteomes" id="UP000202734">
    <property type="component" value="Segment"/>
</dbReference>
<keyword evidence="3" id="KW-1185">Reference proteome</keyword>
<dbReference type="EMBL" id="KY001647">
    <property type="protein sequence ID" value="APW35720.1"/>
    <property type="molecule type" value="Genomic_DNA"/>
</dbReference>
<dbReference type="Pfam" id="PF09593">
    <property type="entry name" value="Pathogen_betaC1"/>
    <property type="match status" value="1"/>
</dbReference>
<dbReference type="GeneID" id="30915024"/>
<evidence type="ECO:0000313" key="3">
    <source>
        <dbReference type="Proteomes" id="UP000202734"/>
    </source>
</evidence>
<dbReference type="EMBL" id="KY001645">
    <property type="protein sequence ID" value="APW35718.1"/>
    <property type="molecule type" value="Genomic_DNA"/>
</dbReference>
<name>A0A1P8JPQ3_9VIRU</name>
<organism evidence="2">
    <name type="scientific">Pea leaf distortion betasatellite</name>
    <dbReference type="NCBI Taxonomy" id="1931113"/>
    <lineage>
        <taxon>Viruses</taxon>
        <taxon>Viruses incertae sedis</taxon>
        <taxon>Tolecusatellitidae</taxon>
        <taxon>Betasatellite</taxon>
        <taxon>Betasatellite pisi</taxon>
    </lineage>
</organism>
<proteinExistence type="predicted"/>
<dbReference type="EMBL" id="KY001644">
    <property type="protein sequence ID" value="APW35717.1"/>
    <property type="molecule type" value="Genomic_DNA"/>
</dbReference>